<comment type="caution">
    <text evidence="1">The sequence shown here is derived from an EMBL/GenBank/DDBJ whole genome shotgun (WGS) entry which is preliminary data.</text>
</comment>
<dbReference type="EMBL" id="SMKU01000003">
    <property type="protein sequence ID" value="TDD97182.1"/>
    <property type="molecule type" value="Genomic_DNA"/>
</dbReference>
<gene>
    <name evidence="1" type="ORF">E1298_01735</name>
</gene>
<sequence>MAWNNAQYLANVQAGLIPADLYLYGGAAETVTEDPLGRHVANVAGRIYSDPQQAAMSVWLGVDSAAPFTADTLSSDALGVVPVFASSVAPVWADFGDGPVVLDPWNASTMLAALSTDVASHKAGPDPHGDRAYTQAYVADQLAGIPAADPAYGVSLNSFAGATSDAKFAAALAYARAQTYKPAIVLPLGTITLSGGPYEFFDGMRLSGPLAAGDREFQNTGPQCVVNVTNNALFQMPSNNTANVKNGYIRGIQFRTSAGVDWMVRSPDFATGPVMQDVDIRDVAWVGFSSVMWARHLRCSIERTYINNGTDTQFKLGGSDNFYWTEGFSYMSGNVPATGYYVYFTAMTRTKVGPIYVTPQFGTAFRLEGGSGGLVFNGTLIDCAGRTTTNAAQGAGVFIHSGQGHVFRDCWFFNNAVNPAATGRAGEKGQVFIKSPAAEILFDGCQWNGGAKESLVTPAGTPAIYAQTGAANIKVQNPLAPNGGVKLLQQQSAGIITCNDTGWTVQVA</sequence>
<organism evidence="1 2">
    <name type="scientific">Actinomadura rubrisoli</name>
    <dbReference type="NCBI Taxonomy" id="2530368"/>
    <lineage>
        <taxon>Bacteria</taxon>
        <taxon>Bacillati</taxon>
        <taxon>Actinomycetota</taxon>
        <taxon>Actinomycetes</taxon>
        <taxon>Streptosporangiales</taxon>
        <taxon>Thermomonosporaceae</taxon>
        <taxon>Actinomadura</taxon>
    </lineage>
</organism>
<dbReference type="SUPFAM" id="SSF51126">
    <property type="entry name" value="Pectin lyase-like"/>
    <property type="match status" value="1"/>
</dbReference>
<proteinExistence type="predicted"/>
<evidence type="ECO:0008006" key="3">
    <source>
        <dbReference type="Google" id="ProtNLM"/>
    </source>
</evidence>
<dbReference type="RefSeq" id="WP_131888942.1">
    <property type="nucleotide sequence ID" value="NZ_SMKU01000003.1"/>
</dbReference>
<dbReference type="Gene3D" id="2.160.20.10">
    <property type="entry name" value="Single-stranded right-handed beta-helix, Pectin lyase-like"/>
    <property type="match status" value="1"/>
</dbReference>
<dbReference type="InterPro" id="IPR011050">
    <property type="entry name" value="Pectin_lyase_fold/virulence"/>
</dbReference>
<dbReference type="OrthoDB" id="3463269at2"/>
<keyword evidence="2" id="KW-1185">Reference proteome</keyword>
<evidence type="ECO:0000313" key="2">
    <source>
        <dbReference type="Proteomes" id="UP000294513"/>
    </source>
</evidence>
<dbReference type="Proteomes" id="UP000294513">
    <property type="component" value="Unassembled WGS sequence"/>
</dbReference>
<accession>A0A4R5CIJ6</accession>
<dbReference type="AlphaFoldDB" id="A0A4R5CIJ6"/>
<dbReference type="InterPro" id="IPR012334">
    <property type="entry name" value="Pectin_lyas_fold"/>
</dbReference>
<protein>
    <recommendedName>
        <fullName evidence="3">Right-handed parallel beta-helix repeat-containing protein</fullName>
    </recommendedName>
</protein>
<name>A0A4R5CIJ6_9ACTN</name>
<reference evidence="1 2" key="1">
    <citation type="submission" date="2019-03" db="EMBL/GenBank/DDBJ databases">
        <title>Draft genome sequences of novel Actinobacteria.</title>
        <authorList>
            <person name="Sahin N."/>
            <person name="Ay H."/>
            <person name="Saygin H."/>
        </authorList>
    </citation>
    <scope>NUCLEOTIDE SEQUENCE [LARGE SCALE GENOMIC DNA]</scope>
    <source>
        <strain evidence="1 2">H3C3</strain>
    </source>
</reference>
<evidence type="ECO:0000313" key="1">
    <source>
        <dbReference type="EMBL" id="TDD97182.1"/>
    </source>
</evidence>